<dbReference type="EMBL" id="JAYXHS010000002">
    <property type="protein sequence ID" value="MEC5386694.1"/>
    <property type="molecule type" value="Genomic_DNA"/>
</dbReference>
<dbReference type="PANTHER" id="PTHR30035">
    <property type="entry name" value="LIPOPROTEIN VACJ-RELATED"/>
    <property type="match status" value="1"/>
</dbReference>
<protein>
    <submittedName>
        <fullName evidence="4">VacJ family lipoprotein</fullName>
    </submittedName>
</protein>
<feature type="chain" id="PRO_5047102383" evidence="3">
    <location>
        <begin position="23"/>
        <end position="291"/>
    </location>
</feature>
<dbReference type="RefSeq" id="WP_327599653.1">
    <property type="nucleotide sequence ID" value="NZ_JAYXHS010000002.1"/>
</dbReference>
<organism evidence="4 5">
    <name type="scientific">Uliginosibacterium silvisoli</name>
    <dbReference type="NCBI Taxonomy" id="3114758"/>
    <lineage>
        <taxon>Bacteria</taxon>
        <taxon>Pseudomonadati</taxon>
        <taxon>Pseudomonadota</taxon>
        <taxon>Betaproteobacteria</taxon>
        <taxon>Rhodocyclales</taxon>
        <taxon>Zoogloeaceae</taxon>
        <taxon>Uliginosibacterium</taxon>
    </lineage>
</organism>
<keyword evidence="2 3" id="KW-0732">Signal</keyword>
<gene>
    <name evidence="4" type="ORF">VVD49_13235</name>
</gene>
<evidence type="ECO:0000256" key="1">
    <source>
        <dbReference type="ARBA" id="ARBA00010634"/>
    </source>
</evidence>
<keyword evidence="4" id="KW-0449">Lipoprotein</keyword>
<comment type="similarity">
    <text evidence="1">Belongs to the MlaA family.</text>
</comment>
<dbReference type="Proteomes" id="UP001331561">
    <property type="component" value="Unassembled WGS sequence"/>
</dbReference>
<keyword evidence="5" id="KW-1185">Reference proteome</keyword>
<dbReference type="Pfam" id="PF04333">
    <property type="entry name" value="MlaA"/>
    <property type="match status" value="1"/>
</dbReference>
<name>A0ABU6K459_9RHOO</name>
<sequence length="291" mass="31239">MAKAVLRLVAGLALLLSLAGCATGSNPKDPWEPVNRKIFVFNDTLDSWVLRPVAKGYDAAAPLPVRSGVSNAIANVDDVWIGLNNILQGKPLQGLGDFGRFLINSTLGVAGLFDVASELGLDKHEEDFGQTLGVWGVGDGPYVMLPFFGPRTLRDAGGFAVDFAAGPFGYIKDIPARNIARGVRVVSERADLLSAEGAFDAAAIDRYAYLRDFYLSRRKSLVRDGKRVRDEDASIDPPLRTVMARLDGDIGIGERRLMLVALDRAYPELHAAVPAPVVALADADVGEPLEP</sequence>
<proteinExistence type="inferred from homology"/>
<evidence type="ECO:0000256" key="3">
    <source>
        <dbReference type="SAM" id="SignalP"/>
    </source>
</evidence>
<comment type="caution">
    <text evidence="4">The sequence shown here is derived from an EMBL/GenBank/DDBJ whole genome shotgun (WGS) entry which is preliminary data.</text>
</comment>
<dbReference type="InterPro" id="IPR007428">
    <property type="entry name" value="MlaA"/>
</dbReference>
<reference evidence="4 5" key="1">
    <citation type="submission" date="2024-01" db="EMBL/GenBank/DDBJ databases">
        <title>Uliginosibacterium soil sp. nov.</title>
        <authorList>
            <person name="Lv Y."/>
        </authorList>
    </citation>
    <scope>NUCLEOTIDE SEQUENCE [LARGE SCALE GENOMIC DNA]</scope>
    <source>
        <strain evidence="4 5">H3</strain>
    </source>
</reference>
<dbReference type="PRINTS" id="PR01805">
    <property type="entry name" value="VACJLIPOPROT"/>
</dbReference>
<evidence type="ECO:0000313" key="5">
    <source>
        <dbReference type="Proteomes" id="UP001331561"/>
    </source>
</evidence>
<accession>A0ABU6K459</accession>
<evidence type="ECO:0000256" key="2">
    <source>
        <dbReference type="ARBA" id="ARBA00022729"/>
    </source>
</evidence>
<evidence type="ECO:0000313" key="4">
    <source>
        <dbReference type="EMBL" id="MEC5386694.1"/>
    </source>
</evidence>
<dbReference type="PANTHER" id="PTHR30035:SF3">
    <property type="entry name" value="INTERMEMBRANE PHOSPHOLIPID TRANSPORT SYSTEM LIPOPROTEIN MLAA"/>
    <property type="match status" value="1"/>
</dbReference>
<dbReference type="PROSITE" id="PS51257">
    <property type="entry name" value="PROKAR_LIPOPROTEIN"/>
    <property type="match status" value="1"/>
</dbReference>
<feature type="signal peptide" evidence="3">
    <location>
        <begin position="1"/>
        <end position="22"/>
    </location>
</feature>